<organism evidence="3 4">
    <name type="scientific">Phytophthora pseudosyringae</name>
    <dbReference type="NCBI Taxonomy" id="221518"/>
    <lineage>
        <taxon>Eukaryota</taxon>
        <taxon>Sar</taxon>
        <taxon>Stramenopiles</taxon>
        <taxon>Oomycota</taxon>
        <taxon>Peronosporomycetes</taxon>
        <taxon>Peronosporales</taxon>
        <taxon>Peronosporaceae</taxon>
        <taxon>Phytophthora</taxon>
    </lineage>
</organism>
<accession>A0A8T1VEN8</accession>
<sequence>MSNTTIRTRIFVVLLITSAFASSIAETVVERAATASDTKSNGGKYARHIREGWTTTHNPIGAEEEERFFSIATKLKNLLQVNSAQVRAKNVKIPKKLLASVSDKDKKEMLQGVGLVLLVLAAGGAIYSVSSH</sequence>
<dbReference type="Proteomes" id="UP000694044">
    <property type="component" value="Unassembled WGS sequence"/>
</dbReference>
<feature type="transmembrane region" description="Helical" evidence="1">
    <location>
        <begin position="109"/>
        <end position="129"/>
    </location>
</feature>
<evidence type="ECO:0008006" key="5">
    <source>
        <dbReference type="Google" id="ProtNLM"/>
    </source>
</evidence>
<protein>
    <recommendedName>
        <fullName evidence="5">RxLR effector protein</fullName>
    </recommendedName>
</protein>
<dbReference type="EMBL" id="JAGDFM010000330">
    <property type="protein sequence ID" value="KAG7379767.1"/>
    <property type="molecule type" value="Genomic_DNA"/>
</dbReference>
<dbReference type="AlphaFoldDB" id="A0A8T1VEN8"/>
<keyword evidence="1" id="KW-1133">Transmembrane helix</keyword>
<evidence type="ECO:0000256" key="2">
    <source>
        <dbReference type="SAM" id="SignalP"/>
    </source>
</evidence>
<comment type="caution">
    <text evidence="3">The sequence shown here is derived from an EMBL/GenBank/DDBJ whole genome shotgun (WGS) entry which is preliminary data.</text>
</comment>
<proteinExistence type="predicted"/>
<evidence type="ECO:0000313" key="3">
    <source>
        <dbReference type="EMBL" id="KAG7379767.1"/>
    </source>
</evidence>
<feature type="chain" id="PRO_5035936484" description="RxLR effector protein" evidence="2">
    <location>
        <begin position="22"/>
        <end position="132"/>
    </location>
</feature>
<keyword evidence="1" id="KW-0472">Membrane</keyword>
<keyword evidence="1" id="KW-0812">Transmembrane</keyword>
<keyword evidence="2" id="KW-0732">Signal</keyword>
<evidence type="ECO:0000313" key="4">
    <source>
        <dbReference type="Proteomes" id="UP000694044"/>
    </source>
</evidence>
<gene>
    <name evidence="3" type="ORF">PHYPSEUDO_008215</name>
</gene>
<name>A0A8T1VEN8_9STRA</name>
<feature type="signal peptide" evidence="2">
    <location>
        <begin position="1"/>
        <end position="21"/>
    </location>
</feature>
<evidence type="ECO:0000256" key="1">
    <source>
        <dbReference type="SAM" id="Phobius"/>
    </source>
</evidence>
<reference evidence="3" key="1">
    <citation type="submission" date="2021-02" db="EMBL/GenBank/DDBJ databases">
        <authorList>
            <person name="Palmer J.M."/>
        </authorList>
    </citation>
    <scope>NUCLEOTIDE SEQUENCE</scope>
    <source>
        <strain evidence="3">SCRP734</strain>
    </source>
</reference>
<keyword evidence="4" id="KW-1185">Reference proteome</keyword>